<evidence type="ECO:0000313" key="15">
    <source>
        <dbReference type="Proteomes" id="UP000031011"/>
    </source>
</evidence>
<evidence type="ECO:0000256" key="6">
    <source>
        <dbReference type="ARBA" id="ARBA00022839"/>
    </source>
</evidence>
<keyword evidence="7" id="KW-0067">ATP-binding</keyword>
<keyword evidence="11 12" id="KW-0464">Manganese</keyword>
<comment type="cofactor">
    <cofactor evidence="12">
        <name>iron-sulfur cluster</name>
        <dbReference type="ChEBI" id="CHEBI:30408"/>
    </cofactor>
</comment>
<proteinExistence type="inferred from homology"/>
<comment type="similarity">
    <text evidence="12">Belongs to the CRISPR-associated exonuclease Cas4 family.</text>
</comment>
<reference evidence="14 15" key="1">
    <citation type="journal article" date="2015" name="BMC Microbiol.">
        <title>Lactobacillus ruminis strains cluster according to their mammalian gut source.</title>
        <authorList>
            <person name="O' Donnell M.M."/>
            <person name="Harris H.M."/>
            <person name="Lynch D.B."/>
            <person name="Ross R.P."/>
            <person name="O'Toole P.W."/>
        </authorList>
    </citation>
    <scope>NUCLEOTIDE SEQUENCE [LARGE SCALE GENOMIC DNA]</scope>
    <source>
        <strain evidence="14 15">DPC 6832</strain>
    </source>
</reference>
<keyword evidence="2 12" id="KW-0479">Metal-binding</keyword>
<evidence type="ECO:0000256" key="12">
    <source>
        <dbReference type="RuleBase" id="RU365022"/>
    </source>
</evidence>
<evidence type="ECO:0000256" key="10">
    <source>
        <dbReference type="ARBA" id="ARBA00023118"/>
    </source>
</evidence>
<dbReference type="GO" id="GO:0051536">
    <property type="term" value="F:iron-sulfur cluster binding"/>
    <property type="evidence" value="ECO:0007669"/>
    <property type="project" value="UniProtKB-KW"/>
</dbReference>
<evidence type="ECO:0000256" key="7">
    <source>
        <dbReference type="ARBA" id="ARBA00022840"/>
    </source>
</evidence>
<dbReference type="AlphaFoldDB" id="A0A837DV82"/>
<keyword evidence="4 12" id="KW-0378">Hydrolase</keyword>
<dbReference type="GO" id="GO:0005524">
    <property type="term" value="F:ATP binding"/>
    <property type="evidence" value="ECO:0007669"/>
    <property type="project" value="UniProtKB-KW"/>
</dbReference>
<evidence type="ECO:0000313" key="14">
    <source>
        <dbReference type="EMBL" id="KIC04886.1"/>
    </source>
</evidence>
<name>A0A837DV82_9LACO</name>
<feature type="domain" description="DUF83" evidence="13">
    <location>
        <begin position="4"/>
        <end position="162"/>
    </location>
</feature>
<keyword evidence="5" id="KW-0347">Helicase</keyword>
<dbReference type="PANTHER" id="PTHR37168">
    <property type="entry name" value="CRISPR-ASSOCIATED EXONUCLEASE CAS4"/>
    <property type="match status" value="1"/>
</dbReference>
<evidence type="ECO:0000256" key="11">
    <source>
        <dbReference type="ARBA" id="ARBA00023211"/>
    </source>
</evidence>
<dbReference type="InterPro" id="IPR022765">
    <property type="entry name" value="Dna2/Cas4_DUF83"/>
</dbReference>
<dbReference type="GO" id="GO:0046872">
    <property type="term" value="F:metal ion binding"/>
    <property type="evidence" value="ECO:0007669"/>
    <property type="project" value="UniProtKB-KW"/>
</dbReference>
<keyword evidence="3" id="KW-0547">Nucleotide-binding</keyword>
<keyword evidence="9 12" id="KW-0411">Iron-sulfur</keyword>
<evidence type="ECO:0000259" key="13">
    <source>
        <dbReference type="Pfam" id="PF01930"/>
    </source>
</evidence>
<keyword evidence="6 12" id="KW-0269">Exonuclease</keyword>
<dbReference type="InterPro" id="IPR011604">
    <property type="entry name" value="PDDEXK-like_dom_sf"/>
</dbReference>
<evidence type="ECO:0000256" key="3">
    <source>
        <dbReference type="ARBA" id="ARBA00022741"/>
    </source>
</evidence>
<evidence type="ECO:0000256" key="9">
    <source>
        <dbReference type="ARBA" id="ARBA00023014"/>
    </source>
</evidence>
<dbReference type="Gene3D" id="3.90.320.10">
    <property type="match status" value="1"/>
</dbReference>
<accession>A0A837DV82</accession>
<evidence type="ECO:0000256" key="1">
    <source>
        <dbReference type="ARBA" id="ARBA00022722"/>
    </source>
</evidence>
<evidence type="ECO:0000256" key="5">
    <source>
        <dbReference type="ARBA" id="ARBA00022806"/>
    </source>
</evidence>
<keyword evidence="1 12" id="KW-0540">Nuclease</keyword>
<evidence type="ECO:0000256" key="4">
    <source>
        <dbReference type="ARBA" id="ARBA00022801"/>
    </source>
</evidence>
<gene>
    <name evidence="14" type="ORF">LRN_0901</name>
</gene>
<dbReference type="GO" id="GO:0004527">
    <property type="term" value="F:exonuclease activity"/>
    <property type="evidence" value="ECO:0007669"/>
    <property type="project" value="UniProtKB-KW"/>
</dbReference>
<dbReference type="GO" id="GO:0051607">
    <property type="term" value="P:defense response to virus"/>
    <property type="evidence" value="ECO:0007669"/>
    <property type="project" value="UniProtKB-KW"/>
</dbReference>
<comment type="caution">
    <text evidence="14">The sequence shown here is derived from an EMBL/GenBank/DDBJ whole genome shotgun (WGS) entry which is preliminary data.</text>
</comment>
<dbReference type="NCBIfam" id="TIGR00372">
    <property type="entry name" value="cas4"/>
    <property type="match status" value="1"/>
</dbReference>
<organism evidence="14 15">
    <name type="scientific">Ligilactobacillus ruminis DPC 6832</name>
    <dbReference type="NCBI Taxonomy" id="1402208"/>
    <lineage>
        <taxon>Bacteria</taxon>
        <taxon>Bacillati</taxon>
        <taxon>Bacillota</taxon>
        <taxon>Bacilli</taxon>
        <taxon>Lactobacillales</taxon>
        <taxon>Lactobacillaceae</taxon>
        <taxon>Ligilactobacillus</taxon>
    </lineage>
</organism>
<keyword evidence="8 12" id="KW-0408">Iron</keyword>
<dbReference type="EMBL" id="AWYA01000076">
    <property type="protein sequence ID" value="KIC04886.1"/>
    <property type="molecule type" value="Genomic_DNA"/>
</dbReference>
<keyword evidence="10 12" id="KW-0051">Antiviral defense</keyword>
<dbReference type="InterPro" id="IPR013343">
    <property type="entry name" value="CRISPR-assoc_prot_Cas4"/>
</dbReference>
<dbReference type="Proteomes" id="UP000031011">
    <property type="component" value="Unassembled WGS sequence"/>
</dbReference>
<comment type="function">
    <text evidence="12">CRISPR (clustered regularly interspaced short palindromic repeat) is an adaptive immune system that provides protection against mobile genetic elements (viruses, transposable elements and conjugative plasmids). CRISPR clusters contain sequences complementary to antecedent mobile elements and target invading nucleic acids. CRISPR clusters are transcribed and processed into CRISPR RNA (crRNA).</text>
</comment>
<sequence length="162" mass="19622">MEITGNMINYYYVCNRKLWLFTHNLGFENESSRVQIGKLIDEDSYSKNEKHVMIDYVVNIDMIKDWNILHEIKKSNSIEEAAEWQLKYYIYYLRKKGIDIRKGIIDYPSIKKRIEIIYTDEDENKIEELLQRIRNIVNLKHAPKIIDDKICRSCAYYEYCYI</sequence>
<protein>
    <recommendedName>
        <fullName evidence="12">CRISPR-associated exonuclease Cas4</fullName>
        <ecNumber evidence="12">3.1.12.1</ecNumber>
    </recommendedName>
</protein>
<dbReference type="GO" id="GO:0004386">
    <property type="term" value="F:helicase activity"/>
    <property type="evidence" value="ECO:0007669"/>
    <property type="project" value="UniProtKB-KW"/>
</dbReference>
<evidence type="ECO:0000256" key="8">
    <source>
        <dbReference type="ARBA" id="ARBA00023004"/>
    </source>
</evidence>
<comment type="cofactor">
    <cofactor evidence="12">
        <name>Mg(2+)</name>
        <dbReference type="ChEBI" id="CHEBI:18420"/>
    </cofactor>
    <cofactor evidence="12">
        <name>Mn(2+)</name>
        <dbReference type="ChEBI" id="CHEBI:29035"/>
    </cofactor>
    <text evidence="12">Mg(2+) or Mn(2+) required for ssDNA cleavage activity.</text>
</comment>
<evidence type="ECO:0000256" key="2">
    <source>
        <dbReference type="ARBA" id="ARBA00022723"/>
    </source>
</evidence>
<dbReference type="Pfam" id="PF01930">
    <property type="entry name" value="Cas_Cas4"/>
    <property type="match status" value="1"/>
</dbReference>
<dbReference type="EC" id="3.1.12.1" evidence="12"/>
<dbReference type="PANTHER" id="PTHR37168:SF1">
    <property type="entry name" value="CRISPR-ASSOCIATED EXONUCLEASE CAS4"/>
    <property type="match status" value="1"/>
</dbReference>